<feature type="repeat" description="TPR" evidence="1">
    <location>
        <begin position="74"/>
        <end position="107"/>
    </location>
</feature>
<dbReference type="PROSITE" id="PS50005">
    <property type="entry name" value="TPR"/>
    <property type="match status" value="1"/>
</dbReference>
<proteinExistence type="predicted"/>
<evidence type="ECO:0000313" key="3">
    <source>
        <dbReference type="Proteomes" id="UP001319827"/>
    </source>
</evidence>
<sequence>MPSTDFNRLVQQGIAAIRQGNTLMALVHFENAAHQRDTPVVRSYLAYCLARERRQLQKAVHMCMTALQEEPGNSIHTLNLGRIYLIAGQKARAINAFRRGIKLERNQEIIEELKALGVRKSPPLKALDRDHPLNKYLGILSKRFGFR</sequence>
<reference evidence="2 3" key="2">
    <citation type="journal article" date="2021" name="Int. J. Syst. Evol. Microbiol.">
        <title>Isolation and Polyphasic Characterization of Desulfuromonas versatilis sp. Nov., an Electrogenic Bacteria Capable of Versatile Metabolism Isolated from a Graphene Oxide-Reducing Enrichment Culture.</title>
        <authorList>
            <person name="Xie L."/>
            <person name="Yoshida N."/>
            <person name="Ishii S."/>
            <person name="Meng L."/>
        </authorList>
    </citation>
    <scope>NUCLEOTIDE SEQUENCE [LARGE SCALE GENOMIC DNA]</scope>
    <source>
        <strain evidence="2 3">NIT-T3</strain>
    </source>
</reference>
<accession>A0ABN6DTD2</accession>
<keyword evidence="1" id="KW-0802">TPR repeat</keyword>
<reference evidence="2 3" key="1">
    <citation type="journal article" date="2016" name="C (Basel)">
        <title>Selective Growth of and Electricity Production by Marine Exoelectrogenic Bacteria in Self-Aggregated Hydrogel of Microbially Reduced Graphene Oxide.</title>
        <authorList>
            <person name="Yoshida N."/>
            <person name="Goto Y."/>
            <person name="Miyata Y."/>
        </authorList>
    </citation>
    <scope>NUCLEOTIDE SEQUENCE [LARGE SCALE GENOMIC DNA]</scope>
    <source>
        <strain evidence="2 3">NIT-T3</strain>
    </source>
</reference>
<dbReference type="Gene3D" id="1.25.40.10">
    <property type="entry name" value="Tetratricopeptide repeat domain"/>
    <property type="match status" value="1"/>
</dbReference>
<name>A0ABN6DTD2_9BACT</name>
<evidence type="ECO:0000313" key="2">
    <source>
        <dbReference type="EMBL" id="BCR03398.1"/>
    </source>
</evidence>
<evidence type="ECO:0008006" key="4">
    <source>
        <dbReference type="Google" id="ProtNLM"/>
    </source>
</evidence>
<keyword evidence="3" id="KW-1185">Reference proteome</keyword>
<dbReference type="SUPFAM" id="SSF48452">
    <property type="entry name" value="TPR-like"/>
    <property type="match status" value="1"/>
</dbReference>
<organism evidence="2 3">
    <name type="scientific">Desulfuromonas versatilis</name>
    <dbReference type="NCBI Taxonomy" id="2802975"/>
    <lineage>
        <taxon>Bacteria</taxon>
        <taxon>Pseudomonadati</taxon>
        <taxon>Thermodesulfobacteriota</taxon>
        <taxon>Desulfuromonadia</taxon>
        <taxon>Desulfuromonadales</taxon>
        <taxon>Desulfuromonadaceae</taxon>
        <taxon>Desulfuromonas</taxon>
    </lineage>
</organism>
<protein>
    <recommendedName>
        <fullName evidence="4">Tetratricopeptide repeat protein</fullName>
    </recommendedName>
</protein>
<evidence type="ECO:0000256" key="1">
    <source>
        <dbReference type="PROSITE-ProRule" id="PRU00339"/>
    </source>
</evidence>
<dbReference type="InterPro" id="IPR011990">
    <property type="entry name" value="TPR-like_helical_dom_sf"/>
</dbReference>
<dbReference type="EMBL" id="AP024355">
    <property type="protein sequence ID" value="BCR03398.1"/>
    <property type="molecule type" value="Genomic_DNA"/>
</dbReference>
<gene>
    <name evidence="2" type="ORF">DESUT3_04670</name>
</gene>
<dbReference type="InterPro" id="IPR019734">
    <property type="entry name" value="TPR_rpt"/>
</dbReference>
<dbReference type="RefSeq" id="WP_221250873.1">
    <property type="nucleotide sequence ID" value="NZ_AP024355.1"/>
</dbReference>
<dbReference type="Proteomes" id="UP001319827">
    <property type="component" value="Chromosome"/>
</dbReference>